<gene>
    <name evidence="1" type="ordered locus">VIT_17s0000g00590</name>
</gene>
<dbReference type="AlphaFoldDB" id="D7U689"/>
<dbReference type="InParanoid" id="D7U689"/>
<proteinExistence type="predicted"/>
<dbReference type="Proteomes" id="UP000009183">
    <property type="component" value="Chromosome 17, unordered"/>
</dbReference>
<keyword evidence="2" id="KW-1185">Reference proteome</keyword>
<dbReference type="HOGENOM" id="CLU_2727387_0_0_1"/>
<organism evidence="1 2">
    <name type="scientific">Vitis vinifera</name>
    <name type="common">Grape</name>
    <dbReference type="NCBI Taxonomy" id="29760"/>
    <lineage>
        <taxon>Eukaryota</taxon>
        <taxon>Viridiplantae</taxon>
        <taxon>Streptophyta</taxon>
        <taxon>Embryophyta</taxon>
        <taxon>Tracheophyta</taxon>
        <taxon>Spermatophyta</taxon>
        <taxon>Magnoliopsida</taxon>
        <taxon>eudicotyledons</taxon>
        <taxon>Gunneridae</taxon>
        <taxon>Pentapetalae</taxon>
        <taxon>rosids</taxon>
        <taxon>Vitales</taxon>
        <taxon>Vitaceae</taxon>
        <taxon>Viteae</taxon>
        <taxon>Vitis</taxon>
    </lineage>
</organism>
<protein>
    <submittedName>
        <fullName evidence="1">Uncharacterized protein</fullName>
    </submittedName>
</protein>
<reference evidence="2" key="1">
    <citation type="journal article" date="2007" name="Nature">
        <title>The grapevine genome sequence suggests ancestral hexaploidization in major angiosperm phyla.</title>
        <authorList>
            <consortium name="The French-Italian Public Consortium for Grapevine Genome Characterization."/>
            <person name="Jaillon O."/>
            <person name="Aury J.-M."/>
            <person name="Noel B."/>
            <person name="Policriti A."/>
            <person name="Clepet C."/>
            <person name="Casagrande A."/>
            <person name="Choisne N."/>
            <person name="Aubourg S."/>
            <person name="Vitulo N."/>
            <person name="Jubin C."/>
            <person name="Vezzi A."/>
            <person name="Legeai F."/>
            <person name="Hugueney P."/>
            <person name="Dasilva C."/>
            <person name="Horner D."/>
            <person name="Mica E."/>
            <person name="Jublot D."/>
            <person name="Poulain J."/>
            <person name="Bruyere C."/>
            <person name="Billault A."/>
            <person name="Segurens B."/>
            <person name="Gouyvenoux M."/>
            <person name="Ugarte E."/>
            <person name="Cattonaro F."/>
            <person name="Anthouard V."/>
            <person name="Vico V."/>
            <person name="Del Fabbro C."/>
            <person name="Alaux M."/>
            <person name="Di Gaspero G."/>
            <person name="Dumas V."/>
            <person name="Felice N."/>
            <person name="Paillard S."/>
            <person name="Juman I."/>
            <person name="Moroldo M."/>
            <person name="Scalabrin S."/>
            <person name="Canaguier A."/>
            <person name="Le Clainche I."/>
            <person name="Malacrida G."/>
            <person name="Durand E."/>
            <person name="Pesole G."/>
            <person name="Laucou V."/>
            <person name="Chatelet P."/>
            <person name="Merdinoglu D."/>
            <person name="Delledonne M."/>
            <person name="Pezzotti M."/>
            <person name="Lecharny A."/>
            <person name="Scarpelli C."/>
            <person name="Artiguenave F."/>
            <person name="Pe M.E."/>
            <person name="Valle G."/>
            <person name="Morgante M."/>
            <person name="Caboche M."/>
            <person name="Adam-Blondon A.-F."/>
            <person name="Weissenbach J."/>
            <person name="Quetier F."/>
            <person name="Wincker P."/>
        </authorList>
    </citation>
    <scope>NUCLEOTIDE SEQUENCE [LARGE SCALE GENOMIC DNA]</scope>
    <source>
        <strain evidence="2">cv. Pinot noir / PN40024</strain>
    </source>
</reference>
<sequence length="72" mass="8612">MDLQNSNYNFTCKILAVHIFQSHWTGLSLTTSPIRSNKFSTSLSFLKKKNYRFRNRVRFEEIGKQQKKKKKN</sequence>
<dbReference type="PaxDb" id="29760-VIT_17s0000g00590.t01"/>
<name>D7U689_VITVI</name>
<accession>D7U689</accession>
<evidence type="ECO:0000313" key="1">
    <source>
        <dbReference type="EMBL" id="CBI38258.3"/>
    </source>
</evidence>
<dbReference type="EMBL" id="FN596517">
    <property type="protein sequence ID" value="CBI38258.3"/>
    <property type="molecule type" value="Genomic_DNA"/>
</dbReference>
<evidence type="ECO:0000313" key="2">
    <source>
        <dbReference type="Proteomes" id="UP000009183"/>
    </source>
</evidence>